<evidence type="ECO:0000313" key="6">
    <source>
        <dbReference type="EMBL" id="KAF9764243.1"/>
    </source>
</evidence>
<comment type="subcellular location">
    <subcellularLocation>
        <location evidence="1">Nucleus</location>
    </subcellularLocation>
</comment>
<dbReference type="GO" id="GO:0006511">
    <property type="term" value="P:ubiquitin-dependent protein catabolic process"/>
    <property type="evidence" value="ECO:0007669"/>
    <property type="project" value="InterPro"/>
</dbReference>
<accession>A0A9P6L033</accession>
<comment type="caution">
    <text evidence="6">The sequence shown here is derived from an EMBL/GenBank/DDBJ whole genome shotgun (WGS) entry which is preliminary data.</text>
</comment>
<gene>
    <name evidence="6" type="primary">ELC1</name>
    <name evidence="6" type="ORF">NGRA_0713</name>
</gene>
<evidence type="ECO:0000256" key="4">
    <source>
        <dbReference type="ARBA" id="ARBA00023242"/>
    </source>
</evidence>
<feature type="domain" description="SKP1 component POZ" evidence="5">
    <location>
        <begin position="8"/>
        <end position="68"/>
    </location>
</feature>
<name>A0A9P6L033_9MICR</name>
<evidence type="ECO:0000313" key="7">
    <source>
        <dbReference type="Proteomes" id="UP000740883"/>
    </source>
</evidence>
<dbReference type="OrthoDB" id="249087at2759"/>
<proteinExistence type="inferred from homology"/>
<dbReference type="InterPro" id="IPR011333">
    <property type="entry name" value="SKP1/BTB/POZ_sf"/>
</dbReference>
<dbReference type="Proteomes" id="UP000740883">
    <property type="component" value="Unassembled WGS sequence"/>
</dbReference>
<dbReference type="InterPro" id="IPR016073">
    <property type="entry name" value="Skp1_comp_POZ"/>
</dbReference>
<dbReference type="Gene3D" id="3.30.710.10">
    <property type="entry name" value="Potassium Channel Kv1.1, Chain A"/>
    <property type="match status" value="1"/>
</dbReference>
<evidence type="ECO:0000256" key="2">
    <source>
        <dbReference type="ARBA" id="ARBA00009993"/>
    </source>
</evidence>
<dbReference type="PANTHER" id="PTHR20648">
    <property type="entry name" value="ELONGIN-C"/>
    <property type="match status" value="1"/>
</dbReference>
<reference evidence="6 7" key="1">
    <citation type="journal article" date="2020" name="Genome Biol. Evol.">
        <title>Comparative genomics of strictly vertically transmitted, feminizing microsporidia endosymbionts of amphipod crustaceans.</title>
        <authorList>
            <person name="Cormier A."/>
            <person name="Chebbi M.A."/>
            <person name="Giraud I."/>
            <person name="Wattier R."/>
            <person name="Teixeira M."/>
            <person name="Gilbert C."/>
            <person name="Rigaud T."/>
            <person name="Cordaux R."/>
        </authorList>
    </citation>
    <scope>NUCLEOTIDE SEQUENCE [LARGE SCALE GENOMIC DNA]</scope>
    <source>
        <strain evidence="6 7">Ou3-Ou53</strain>
    </source>
</reference>
<evidence type="ECO:0000259" key="5">
    <source>
        <dbReference type="Pfam" id="PF03931"/>
    </source>
</evidence>
<sequence>MMEDENNIVTLVSSDGIQYKVYKHLAIQSKTLNTFLNSNPCFIEHRTQHVMLPIKGVYLKRIIEYLEYKYFAKNTKSFDEFEIGDDETVDLLDAAAYLRL</sequence>
<dbReference type="InterPro" id="IPR001232">
    <property type="entry name" value="SKP1-like"/>
</dbReference>
<dbReference type="AlphaFoldDB" id="A0A9P6L033"/>
<evidence type="ECO:0000256" key="1">
    <source>
        <dbReference type="ARBA" id="ARBA00004123"/>
    </source>
</evidence>
<dbReference type="InterPro" id="IPR039948">
    <property type="entry name" value="ELC1"/>
</dbReference>
<protein>
    <recommendedName>
        <fullName evidence="3">Elongin-C</fullName>
    </recommendedName>
</protein>
<keyword evidence="7" id="KW-1185">Reference proteome</keyword>
<dbReference type="FunFam" id="3.30.710.10:FF:000035">
    <property type="entry name" value="Elongin C transcription elongation factor"/>
    <property type="match status" value="1"/>
</dbReference>
<comment type="similarity">
    <text evidence="2">Belongs to the SKP1 family.</text>
</comment>
<dbReference type="EMBL" id="SBJO01000031">
    <property type="protein sequence ID" value="KAF9764243.1"/>
    <property type="molecule type" value="Genomic_DNA"/>
</dbReference>
<dbReference type="Pfam" id="PF03931">
    <property type="entry name" value="Skp1_POZ"/>
    <property type="match status" value="1"/>
</dbReference>
<keyword evidence="4" id="KW-0539">Nucleus</keyword>
<dbReference type="SMART" id="SM00512">
    <property type="entry name" value="Skp1"/>
    <property type="match status" value="1"/>
</dbReference>
<organism evidence="6 7">
    <name type="scientific">Nosema granulosis</name>
    <dbReference type="NCBI Taxonomy" id="83296"/>
    <lineage>
        <taxon>Eukaryota</taxon>
        <taxon>Fungi</taxon>
        <taxon>Fungi incertae sedis</taxon>
        <taxon>Microsporidia</taxon>
        <taxon>Nosematidae</taxon>
        <taxon>Nosema</taxon>
    </lineage>
</organism>
<dbReference type="SUPFAM" id="SSF54695">
    <property type="entry name" value="POZ domain"/>
    <property type="match status" value="1"/>
</dbReference>
<evidence type="ECO:0000256" key="3">
    <source>
        <dbReference type="ARBA" id="ARBA00021347"/>
    </source>
</evidence>
<dbReference type="GO" id="GO:0005634">
    <property type="term" value="C:nucleus"/>
    <property type="evidence" value="ECO:0007669"/>
    <property type="project" value="UniProtKB-SubCell"/>
</dbReference>